<feature type="transmembrane region" description="Helical" evidence="1">
    <location>
        <begin position="272"/>
        <end position="293"/>
    </location>
</feature>
<organism evidence="3 4">
    <name type="scientific">Candidatus Roizmanbacteria bacterium RIFCSPHIGHO2_01_FULL_39_12c</name>
    <dbReference type="NCBI Taxonomy" id="1802031"/>
    <lineage>
        <taxon>Bacteria</taxon>
        <taxon>Candidatus Roizmaniibacteriota</taxon>
    </lineage>
</organism>
<dbReference type="InterPro" id="IPR025645">
    <property type="entry name" value="DUF4349"/>
</dbReference>
<dbReference type="Pfam" id="PF14257">
    <property type="entry name" value="DUF4349"/>
    <property type="match status" value="1"/>
</dbReference>
<comment type="caution">
    <text evidence="3">The sequence shown here is derived from an EMBL/GenBank/DDBJ whole genome shotgun (WGS) entry which is preliminary data.</text>
</comment>
<name>A0A1F7GGE7_9BACT</name>
<evidence type="ECO:0000259" key="2">
    <source>
        <dbReference type="Pfam" id="PF14257"/>
    </source>
</evidence>
<dbReference type="AlphaFoldDB" id="A0A1F7GGE7"/>
<proteinExistence type="predicted"/>
<dbReference type="Proteomes" id="UP000177208">
    <property type="component" value="Unassembled WGS sequence"/>
</dbReference>
<keyword evidence="1" id="KW-1133">Transmembrane helix</keyword>
<dbReference type="EMBL" id="MFZG01000004">
    <property type="protein sequence ID" value="OGK17582.1"/>
    <property type="molecule type" value="Genomic_DNA"/>
</dbReference>
<keyword evidence="1" id="KW-0472">Membrane</keyword>
<keyword evidence="1" id="KW-0812">Transmembrane</keyword>
<sequence>MSRIFSWIKNNKLAFVLLLVVAYFLYKQYSLPLRYQISSPAIDYPAVGSGEMMMKSQDRAIGGIGMFPQPEAPPTQNIENRLVIQESYLSLQVTNVRESQDQIIGTAEDLGGYMVNRSLSNPQDAPTASVTVRVPSDKLKQALEAYRNLAVKVVSENLNGTDVTDQYVDNEARLATLEKTKTKFEEILASAIRVQDILEVQRELINLQSQIDAVIGQQKYYEQSAAMARLTVYLSTDEFALPYSPSESWRPEVIFKQAIRSLITHVRKLGTALIWLAVYSPVWLIGLLLIRFLRKKNIPT</sequence>
<protein>
    <recommendedName>
        <fullName evidence="2">DUF4349 domain-containing protein</fullName>
    </recommendedName>
</protein>
<evidence type="ECO:0000313" key="4">
    <source>
        <dbReference type="Proteomes" id="UP000177208"/>
    </source>
</evidence>
<accession>A0A1F7GGE7</accession>
<feature type="domain" description="DUF4349" evidence="2">
    <location>
        <begin position="81"/>
        <end position="290"/>
    </location>
</feature>
<evidence type="ECO:0000313" key="3">
    <source>
        <dbReference type="EMBL" id="OGK17582.1"/>
    </source>
</evidence>
<reference evidence="3 4" key="1">
    <citation type="journal article" date="2016" name="Nat. Commun.">
        <title>Thousands of microbial genomes shed light on interconnected biogeochemical processes in an aquifer system.</title>
        <authorList>
            <person name="Anantharaman K."/>
            <person name="Brown C.T."/>
            <person name="Hug L.A."/>
            <person name="Sharon I."/>
            <person name="Castelle C.J."/>
            <person name="Probst A.J."/>
            <person name="Thomas B.C."/>
            <person name="Singh A."/>
            <person name="Wilkins M.J."/>
            <person name="Karaoz U."/>
            <person name="Brodie E.L."/>
            <person name="Williams K.H."/>
            <person name="Hubbard S.S."/>
            <person name="Banfield J.F."/>
        </authorList>
    </citation>
    <scope>NUCLEOTIDE SEQUENCE [LARGE SCALE GENOMIC DNA]</scope>
</reference>
<gene>
    <name evidence="3" type="ORF">A2774_04720</name>
</gene>
<evidence type="ECO:0000256" key="1">
    <source>
        <dbReference type="SAM" id="Phobius"/>
    </source>
</evidence>